<reference evidence="4 5" key="1">
    <citation type="submission" date="2019-02" db="EMBL/GenBank/DDBJ databases">
        <title>Genomic Encyclopedia of Type Strains, Phase IV (KMG-IV): sequencing the most valuable type-strain genomes for metagenomic binning, comparative biology and taxonomic classification.</title>
        <authorList>
            <person name="Goeker M."/>
        </authorList>
    </citation>
    <scope>NUCLEOTIDE SEQUENCE [LARGE SCALE GENOMIC DNA]</scope>
    <source>
        <strain evidence="4 5">DSM 43045</strain>
    </source>
</reference>
<dbReference type="Proteomes" id="UP000293289">
    <property type="component" value="Unassembled WGS sequence"/>
</dbReference>
<dbReference type="SUPFAM" id="SSF51905">
    <property type="entry name" value="FAD/NAD(P)-binding domain"/>
    <property type="match status" value="1"/>
</dbReference>
<dbReference type="AlphaFoldDB" id="A0A4V2EZA8"/>
<evidence type="ECO:0000256" key="1">
    <source>
        <dbReference type="ARBA" id="ARBA00023002"/>
    </source>
</evidence>
<dbReference type="RefSeq" id="WP_130352493.1">
    <property type="nucleotide sequence ID" value="NZ_SGWY01000002.1"/>
</dbReference>
<dbReference type="InterPro" id="IPR036188">
    <property type="entry name" value="FAD/NAD-bd_sf"/>
</dbReference>
<keyword evidence="5" id="KW-1185">Reference proteome</keyword>
<comment type="caution">
    <text evidence="4">The sequence shown here is derived from an EMBL/GenBank/DDBJ whole genome shotgun (WGS) entry which is preliminary data.</text>
</comment>
<evidence type="ECO:0000259" key="3">
    <source>
        <dbReference type="Pfam" id="PF01494"/>
    </source>
</evidence>
<proteinExistence type="predicted"/>
<keyword evidence="1" id="KW-0560">Oxidoreductase</keyword>
<dbReference type="OrthoDB" id="9782160at2"/>
<evidence type="ECO:0000256" key="2">
    <source>
        <dbReference type="ARBA" id="ARBA00023033"/>
    </source>
</evidence>
<dbReference type="Pfam" id="PF01494">
    <property type="entry name" value="FAD_binding_3"/>
    <property type="match status" value="1"/>
</dbReference>
<protein>
    <submittedName>
        <fullName evidence="4">2-polyprenyl-6-methoxyphenol hydroxylase-like FAD-dependent oxidoreductase</fullName>
    </submittedName>
</protein>
<dbReference type="PRINTS" id="PR00420">
    <property type="entry name" value="RNGMNOXGNASE"/>
</dbReference>
<dbReference type="GO" id="GO:0071949">
    <property type="term" value="F:FAD binding"/>
    <property type="evidence" value="ECO:0007669"/>
    <property type="project" value="InterPro"/>
</dbReference>
<dbReference type="GO" id="GO:0004497">
    <property type="term" value="F:monooxygenase activity"/>
    <property type="evidence" value="ECO:0007669"/>
    <property type="project" value="UniProtKB-KW"/>
</dbReference>
<gene>
    <name evidence="4" type="ORF">EV187_1544</name>
</gene>
<dbReference type="InterPro" id="IPR002938">
    <property type="entry name" value="FAD-bd"/>
</dbReference>
<dbReference type="PANTHER" id="PTHR13789">
    <property type="entry name" value="MONOOXYGENASE"/>
    <property type="match status" value="1"/>
</dbReference>
<keyword evidence="2" id="KW-0503">Monooxygenase</keyword>
<evidence type="ECO:0000313" key="4">
    <source>
        <dbReference type="EMBL" id="RZS65840.1"/>
    </source>
</evidence>
<evidence type="ECO:0000313" key="5">
    <source>
        <dbReference type="Proteomes" id="UP000293289"/>
    </source>
</evidence>
<dbReference type="PANTHER" id="PTHR13789:SF309">
    <property type="entry name" value="PUTATIVE (AFU_ORTHOLOGUE AFUA_6G14510)-RELATED"/>
    <property type="match status" value="1"/>
</dbReference>
<accession>A0A4V2EZA8</accession>
<organism evidence="4 5">
    <name type="scientific">Agromyces ramosus</name>
    <dbReference type="NCBI Taxonomy" id="33879"/>
    <lineage>
        <taxon>Bacteria</taxon>
        <taxon>Bacillati</taxon>
        <taxon>Actinomycetota</taxon>
        <taxon>Actinomycetes</taxon>
        <taxon>Micrococcales</taxon>
        <taxon>Microbacteriaceae</taxon>
        <taxon>Agromyces</taxon>
    </lineage>
</organism>
<name>A0A4V2EZA8_9MICO</name>
<dbReference type="Gene3D" id="3.50.50.60">
    <property type="entry name" value="FAD/NAD(P)-binding domain"/>
    <property type="match status" value="1"/>
</dbReference>
<feature type="domain" description="FAD-binding" evidence="3">
    <location>
        <begin position="4"/>
        <end position="343"/>
    </location>
</feature>
<sequence length="400" mass="43020">MSRALIIGCGVAGPAVALFLQRAGWDVEVFEAADEPDAYAGLFLNVATNGLSVLEQLGLRDQVVAEGHRSPHMVMWSSTGRELGTVPNGPAREPERGSVVVRRGILHRVLREAAQHAGIPIRFGARLEGIEQSDAAVRATFADGRAVTGELLVGADGVGSATRRHIDPEAPAPAYSGLVGLGGFARVPGLAPTPEAQHMVFGRRSFFGYLVRADGEVYWFANLTHAASERSALRAVPAERWLATLRDLHADDPYPVPQILAHATGEVGGYPIDDLAHVPNWSRGRVVAVGDAVHATSPSAGQGASLALEDAITLARCLRDGPDHAAAFAEYQRLRQARAEAVVGYARAINRRKRVTRSRLGIVIRDAMLPMFLRTAADDTRNDWLYNHEIPWEAGVGGRR</sequence>
<dbReference type="InterPro" id="IPR050493">
    <property type="entry name" value="FAD-dep_Monooxygenase_BioMet"/>
</dbReference>
<dbReference type="EMBL" id="SGWY01000002">
    <property type="protein sequence ID" value="RZS65840.1"/>
    <property type="molecule type" value="Genomic_DNA"/>
</dbReference>